<dbReference type="Gene3D" id="3.60.15.10">
    <property type="entry name" value="Ribonuclease Z/Hydroxyacylglutathione hydrolase-like"/>
    <property type="match status" value="1"/>
</dbReference>
<dbReference type="InterPro" id="IPR041712">
    <property type="entry name" value="DHPS-like_MBL-fold"/>
</dbReference>
<feature type="domain" description="Metallo-beta-lactamase" evidence="1">
    <location>
        <begin position="20"/>
        <end position="185"/>
    </location>
</feature>
<evidence type="ECO:0000259" key="1">
    <source>
        <dbReference type="SMART" id="SM00849"/>
    </source>
</evidence>
<dbReference type="EMBL" id="CP087994">
    <property type="protein sequence ID" value="UYO62507.1"/>
    <property type="molecule type" value="Genomic_DNA"/>
</dbReference>
<protein>
    <submittedName>
        <fullName evidence="2">MBL fold metallo-hydrolase</fullName>
    </submittedName>
</protein>
<sequence length="273" mass="30607">MKIVTLAENTSISDAFQNEHGLSFYIETQTHKLLFDVGASSLFAENAEKLGVNLSQVDTLIISHGHYDHGGGLKKFLEINDQAAIYINGKAFENHFSKRNNGESYIGLDQDLFANPRFVFLEQDFVIDDELCIFSNVQGERCCATANADLLMEKDGQRMADDFGHEQNLIIREKNQLVLVAGCAHRGIVNILDHMALNYDLQPTVVIGGFHLYNRSKKKSESRELIESIGNELLGSESRYYTCHCTGEEPYQMLKTMLGDQVNYLATGSQVNI</sequence>
<evidence type="ECO:0000313" key="3">
    <source>
        <dbReference type="Proteomes" id="UP001163550"/>
    </source>
</evidence>
<dbReference type="RefSeq" id="WP_228878389.1">
    <property type="nucleotide sequence ID" value="NZ_CABIIK010000005.1"/>
</dbReference>
<gene>
    <name evidence="2" type="ORF">LNN31_17250</name>
</gene>
<organism evidence="2 3">
    <name type="scientific">Acetobacterium wieringae</name>
    <dbReference type="NCBI Taxonomy" id="52694"/>
    <lineage>
        <taxon>Bacteria</taxon>
        <taxon>Bacillati</taxon>
        <taxon>Bacillota</taxon>
        <taxon>Clostridia</taxon>
        <taxon>Eubacteriales</taxon>
        <taxon>Eubacteriaceae</taxon>
        <taxon>Acetobacterium</taxon>
    </lineage>
</organism>
<accession>A0ABY6HDT2</accession>
<dbReference type="Proteomes" id="UP001163550">
    <property type="component" value="Chromosome"/>
</dbReference>
<proteinExistence type="predicted"/>
<dbReference type="SUPFAM" id="SSF56281">
    <property type="entry name" value="Metallo-hydrolase/oxidoreductase"/>
    <property type="match status" value="1"/>
</dbReference>
<dbReference type="InterPro" id="IPR052926">
    <property type="entry name" value="Metallo-beta-lactamase_dom"/>
</dbReference>
<dbReference type="CDD" id="cd07713">
    <property type="entry name" value="DHPS-like_MBL-fold"/>
    <property type="match status" value="1"/>
</dbReference>
<dbReference type="SMART" id="SM00849">
    <property type="entry name" value="Lactamase_B"/>
    <property type="match status" value="1"/>
</dbReference>
<dbReference type="InterPro" id="IPR036866">
    <property type="entry name" value="RibonucZ/Hydroxyglut_hydro"/>
</dbReference>
<keyword evidence="3" id="KW-1185">Reference proteome</keyword>
<dbReference type="PANTHER" id="PTHR13754:SF13">
    <property type="entry name" value="METALLO-BETA-LACTAMASE SUPERFAMILY PROTEIN (AFU_ORTHOLOGUE AFUA_3G07630)"/>
    <property type="match status" value="1"/>
</dbReference>
<name>A0ABY6HDT2_9FIRM</name>
<dbReference type="Pfam" id="PF00753">
    <property type="entry name" value="Lactamase_B"/>
    <property type="match status" value="1"/>
</dbReference>
<dbReference type="InterPro" id="IPR001279">
    <property type="entry name" value="Metallo-B-lactamas"/>
</dbReference>
<evidence type="ECO:0000313" key="2">
    <source>
        <dbReference type="EMBL" id="UYO62507.1"/>
    </source>
</evidence>
<reference evidence="2" key="1">
    <citation type="submission" date="2021-11" db="EMBL/GenBank/DDBJ databases">
        <title>Isoprene-degrading acetogen.</title>
        <authorList>
            <person name="Yang Y."/>
            <person name="Jin H."/>
            <person name="Yan J."/>
        </authorList>
    </citation>
    <scope>NUCLEOTIDE SEQUENCE</scope>
    <source>
        <strain evidence="2">Berkeley</strain>
    </source>
</reference>
<dbReference type="PANTHER" id="PTHR13754">
    <property type="entry name" value="METALLO-BETA-LACTAMASE SUPERFAMILY PROTEIN"/>
    <property type="match status" value="1"/>
</dbReference>